<keyword evidence="5" id="KW-1185">Reference proteome</keyword>
<dbReference type="InterPro" id="IPR022727">
    <property type="entry name" value="Cuticle_C1"/>
</dbReference>
<dbReference type="GO" id="GO:0042302">
    <property type="term" value="F:structural constituent of cuticle"/>
    <property type="evidence" value="ECO:0007669"/>
    <property type="project" value="UniProtKB-KW"/>
</dbReference>
<gene>
    <name evidence="4" type="ORF">O3M35_006716</name>
</gene>
<dbReference type="AlphaFoldDB" id="A0AAW1DM45"/>
<dbReference type="PANTHER" id="PTHR39068:SF2">
    <property type="entry name" value="MIP24391P"/>
    <property type="match status" value="1"/>
</dbReference>
<keyword evidence="2" id="KW-0677">Repeat</keyword>
<sequence length="158" mass="15837">MYKFLVIAAVLAYANAGLIGAPAYATTYAAAPVAYAAAPAVSTAIGTSQQSTLRSLDGGNVVSQYSKAVDTAFSSVRKYDTRITNDARLLAPAVATYAHAAPAVATYAHAAPVVAARAYAPAVAAAPVAHAGLLGVAYSAAPAVAHIAFDGLGAHYAW</sequence>
<name>A0AAW1DM45_9HEMI</name>
<accession>A0AAW1DM45</accession>
<keyword evidence="3" id="KW-0732">Signal</keyword>
<feature type="signal peptide" evidence="3">
    <location>
        <begin position="1"/>
        <end position="16"/>
    </location>
</feature>
<evidence type="ECO:0000256" key="3">
    <source>
        <dbReference type="SAM" id="SignalP"/>
    </source>
</evidence>
<dbReference type="Proteomes" id="UP001461498">
    <property type="component" value="Unassembled WGS sequence"/>
</dbReference>
<evidence type="ECO:0000256" key="2">
    <source>
        <dbReference type="ARBA" id="ARBA00022737"/>
    </source>
</evidence>
<feature type="chain" id="PRO_5043855836" evidence="3">
    <location>
        <begin position="17"/>
        <end position="158"/>
    </location>
</feature>
<comment type="caution">
    <text evidence="4">The sequence shown here is derived from an EMBL/GenBank/DDBJ whole genome shotgun (WGS) entry which is preliminary data.</text>
</comment>
<reference evidence="4 5" key="1">
    <citation type="submission" date="2022-12" db="EMBL/GenBank/DDBJ databases">
        <title>Chromosome-level genome assembly of true bugs.</title>
        <authorList>
            <person name="Ma L."/>
            <person name="Li H."/>
        </authorList>
    </citation>
    <scope>NUCLEOTIDE SEQUENCE [LARGE SCALE GENOMIC DNA]</scope>
    <source>
        <strain evidence="4">Lab_2022b</strain>
    </source>
</reference>
<proteinExistence type="predicted"/>
<organism evidence="4 5">
    <name type="scientific">Rhynocoris fuscipes</name>
    <dbReference type="NCBI Taxonomy" id="488301"/>
    <lineage>
        <taxon>Eukaryota</taxon>
        <taxon>Metazoa</taxon>
        <taxon>Ecdysozoa</taxon>
        <taxon>Arthropoda</taxon>
        <taxon>Hexapoda</taxon>
        <taxon>Insecta</taxon>
        <taxon>Pterygota</taxon>
        <taxon>Neoptera</taxon>
        <taxon>Paraneoptera</taxon>
        <taxon>Hemiptera</taxon>
        <taxon>Heteroptera</taxon>
        <taxon>Panheteroptera</taxon>
        <taxon>Cimicomorpha</taxon>
        <taxon>Reduviidae</taxon>
        <taxon>Harpactorinae</taxon>
        <taxon>Harpactorini</taxon>
        <taxon>Rhynocoris</taxon>
    </lineage>
</organism>
<dbReference type="EMBL" id="JAPXFL010000003">
    <property type="protein sequence ID" value="KAK9509385.1"/>
    <property type="molecule type" value="Genomic_DNA"/>
</dbReference>
<evidence type="ECO:0000256" key="1">
    <source>
        <dbReference type="ARBA" id="ARBA00022460"/>
    </source>
</evidence>
<protein>
    <submittedName>
        <fullName evidence="4">Uncharacterized protein</fullName>
    </submittedName>
</protein>
<dbReference type="PANTHER" id="PTHR39068">
    <property type="entry name" value="LARVAL/PUPAL CUTICLE PROTEIN H1C-LIKE PROTEIN-RELATED"/>
    <property type="match status" value="1"/>
</dbReference>
<evidence type="ECO:0000313" key="4">
    <source>
        <dbReference type="EMBL" id="KAK9509385.1"/>
    </source>
</evidence>
<keyword evidence="1" id="KW-0193">Cuticle</keyword>
<evidence type="ECO:0000313" key="5">
    <source>
        <dbReference type="Proteomes" id="UP001461498"/>
    </source>
</evidence>
<dbReference type="Pfam" id="PF11018">
    <property type="entry name" value="Cuticle_3"/>
    <property type="match status" value="1"/>
</dbReference>